<accession>A0ACB0ZLU4</accession>
<evidence type="ECO:0000313" key="1">
    <source>
        <dbReference type="EMBL" id="CAK5079253.1"/>
    </source>
</evidence>
<dbReference type="EMBL" id="CAVMJV010000037">
    <property type="protein sequence ID" value="CAK5079253.1"/>
    <property type="molecule type" value="Genomic_DNA"/>
</dbReference>
<proteinExistence type="predicted"/>
<dbReference type="Proteomes" id="UP001497535">
    <property type="component" value="Unassembled WGS sequence"/>
</dbReference>
<name>A0ACB0ZLU4_MELEN</name>
<sequence>MNLLLQQLKYILFPCLSLLQLSLRICSIVGGIFATSRFLEATVSKMVTLLHF</sequence>
<keyword evidence="2" id="KW-1185">Reference proteome</keyword>
<gene>
    <name evidence="1" type="ORF">MENTE1834_LOCUS26351</name>
</gene>
<organism evidence="1 2">
    <name type="scientific">Meloidogyne enterolobii</name>
    <name type="common">Root-knot nematode worm</name>
    <name type="synonym">Meloidogyne mayaguensis</name>
    <dbReference type="NCBI Taxonomy" id="390850"/>
    <lineage>
        <taxon>Eukaryota</taxon>
        <taxon>Metazoa</taxon>
        <taxon>Ecdysozoa</taxon>
        <taxon>Nematoda</taxon>
        <taxon>Chromadorea</taxon>
        <taxon>Rhabditida</taxon>
        <taxon>Tylenchina</taxon>
        <taxon>Tylenchomorpha</taxon>
        <taxon>Tylenchoidea</taxon>
        <taxon>Meloidogynidae</taxon>
        <taxon>Meloidogyninae</taxon>
        <taxon>Meloidogyne</taxon>
    </lineage>
</organism>
<comment type="caution">
    <text evidence="1">The sequence shown here is derived from an EMBL/GenBank/DDBJ whole genome shotgun (WGS) entry which is preliminary data.</text>
</comment>
<reference evidence="1" key="1">
    <citation type="submission" date="2023-11" db="EMBL/GenBank/DDBJ databases">
        <authorList>
            <person name="Poullet M."/>
        </authorList>
    </citation>
    <scope>NUCLEOTIDE SEQUENCE</scope>
    <source>
        <strain evidence="1">E1834</strain>
    </source>
</reference>
<evidence type="ECO:0000313" key="2">
    <source>
        <dbReference type="Proteomes" id="UP001497535"/>
    </source>
</evidence>
<protein>
    <submittedName>
        <fullName evidence="1">Uncharacterized protein</fullName>
    </submittedName>
</protein>